<feature type="binding site" evidence="7">
    <location>
        <position position="167"/>
    </location>
    <ligand>
        <name>glyoxylate</name>
        <dbReference type="ChEBI" id="CHEBI:36655"/>
    </ligand>
</feature>
<name>A0A3P4B1P5_9BURK</name>
<gene>
    <name evidence="9" type="primary">lldD_2</name>
    <name evidence="9" type="ORF">PIGHUM_01866</name>
</gene>
<protein>
    <submittedName>
        <fullName evidence="9">L-lactate dehydrogenase [cytochrome]</fullName>
        <ecNumber evidence="9">1.1.2.3</ecNumber>
    </submittedName>
</protein>
<organism evidence="9 10">
    <name type="scientific">Pigmentiphaga humi</name>
    <dbReference type="NCBI Taxonomy" id="2478468"/>
    <lineage>
        <taxon>Bacteria</taxon>
        <taxon>Pseudomonadati</taxon>
        <taxon>Pseudomonadota</taxon>
        <taxon>Betaproteobacteria</taxon>
        <taxon>Burkholderiales</taxon>
        <taxon>Alcaligenaceae</taxon>
        <taxon>Pigmentiphaga</taxon>
    </lineage>
</organism>
<evidence type="ECO:0000256" key="4">
    <source>
        <dbReference type="ARBA" id="ARBA00023002"/>
    </source>
</evidence>
<feature type="binding site" evidence="7">
    <location>
        <begin position="297"/>
        <end position="301"/>
    </location>
    <ligand>
        <name>FMN</name>
        <dbReference type="ChEBI" id="CHEBI:58210"/>
    </ligand>
</feature>
<dbReference type="SUPFAM" id="SSF51395">
    <property type="entry name" value="FMN-linked oxidoreductases"/>
    <property type="match status" value="1"/>
</dbReference>
<feature type="binding site" evidence="7">
    <location>
        <position position="139"/>
    </location>
    <ligand>
        <name>FMN</name>
        <dbReference type="ChEBI" id="CHEBI:58210"/>
    </ligand>
</feature>
<keyword evidence="4 9" id="KW-0560">Oxidoreductase</keyword>
<dbReference type="InterPro" id="IPR013785">
    <property type="entry name" value="Aldolase_TIM"/>
</dbReference>
<dbReference type="RefSeq" id="WP_124079315.1">
    <property type="nucleotide sequence ID" value="NZ_UWPJ01000016.1"/>
</dbReference>
<proteinExistence type="inferred from homology"/>
<evidence type="ECO:0000256" key="5">
    <source>
        <dbReference type="ARBA" id="ARBA00024042"/>
    </source>
</evidence>
<dbReference type="Gene3D" id="3.20.20.70">
    <property type="entry name" value="Aldolase class I"/>
    <property type="match status" value="1"/>
</dbReference>
<dbReference type="Pfam" id="PF01070">
    <property type="entry name" value="FMN_dh"/>
    <property type="match status" value="1"/>
</dbReference>
<dbReference type="PANTHER" id="PTHR10578">
    <property type="entry name" value="S -2-HYDROXY-ACID OXIDASE-RELATED"/>
    <property type="match status" value="1"/>
</dbReference>
<feature type="binding site" evidence="7">
    <location>
        <position position="266"/>
    </location>
    <ligand>
        <name>glyoxylate</name>
        <dbReference type="ChEBI" id="CHEBI:36655"/>
    </ligand>
</feature>
<keyword evidence="2 7" id="KW-0285">Flavoprotein</keyword>
<dbReference type="EMBL" id="UWPJ01000016">
    <property type="protein sequence ID" value="VCU69801.1"/>
    <property type="molecule type" value="Genomic_DNA"/>
</dbReference>
<accession>A0A3P4B1P5</accession>
<dbReference type="Proteomes" id="UP000277294">
    <property type="component" value="Unassembled WGS sequence"/>
</dbReference>
<dbReference type="FunFam" id="3.20.20.70:FF:000029">
    <property type="entry name" value="L-lactate dehydrogenase"/>
    <property type="match status" value="1"/>
</dbReference>
<feature type="binding site" evidence="7">
    <location>
        <position position="36"/>
    </location>
    <ligand>
        <name>glyoxylate</name>
        <dbReference type="ChEBI" id="CHEBI:36655"/>
    </ligand>
</feature>
<dbReference type="InterPro" id="IPR000262">
    <property type="entry name" value="FMN-dep_DH"/>
</dbReference>
<feature type="domain" description="FMN hydroxy acid dehydrogenase" evidence="8">
    <location>
        <begin position="10"/>
        <end position="371"/>
    </location>
</feature>
<feature type="binding site" evidence="7">
    <location>
        <position position="176"/>
    </location>
    <ligand>
        <name>glyoxylate</name>
        <dbReference type="ChEBI" id="CHEBI:36655"/>
    </ligand>
</feature>
<dbReference type="InterPro" id="IPR037396">
    <property type="entry name" value="FMN_HAD"/>
</dbReference>
<evidence type="ECO:0000313" key="9">
    <source>
        <dbReference type="EMBL" id="VCU69801.1"/>
    </source>
</evidence>
<dbReference type="GO" id="GO:0010181">
    <property type="term" value="F:FMN binding"/>
    <property type="evidence" value="ECO:0007669"/>
    <property type="project" value="InterPro"/>
</dbReference>
<dbReference type="EC" id="1.1.2.3" evidence="9"/>
<evidence type="ECO:0000256" key="2">
    <source>
        <dbReference type="ARBA" id="ARBA00022630"/>
    </source>
</evidence>
<dbReference type="PROSITE" id="PS51349">
    <property type="entry name" value="FMN_HYDROXY_ACID_DH_2"/>
    <property type="match status" value="1"/>
</dbReference>
<feature type="binding site" evidence="7">
    <location>
        <position position="141"/>
    </location>
    <ligand>
        <name>glyoxylate</name>
        <dbReference type="ChEBI" id="CHEBI:36655"/>
    </ligand>
</feature>
<feature type="binding site" evidence="7">
    <location>
        <begin position="320"/>
        <end position="321"/>
    </location>
    <ligand>
        <name>FMN</name>
        <dbReference type="ChEBI" id="CHEBI:58210"/>
    </ligand>
</feature>
<evidence type="ECO:0000256" key="1">
    <source>
        <dbReference type="ARBA" id="ARBA00001917"/>
    </source>
</evidence>
<evidence type="ECO:0000256" key="6">
    <source>
        <dbReference type="PIRSR" id="PIRSR000138-1"/>
    </source>
</evidence>
<keyword evidence="10" id="KW-1185">Reference proteome</keyword>
<dbReference type="PIRSF" id="PIRSF000138">
    <property type="entry name" value="Al-hdrx_acd_dh"/>
    <property type="match status" value="1"/>
</dbReference>
<evidence type="ECO:0000256" key="3">
    <source>
        <dbReference type="ARBA" id="ARBA00022643"/>
    </source>
</evidence>
<dbReference type="OrthoDB" id="8717062at2"/>
<dbReference type="InterPro" id="IPR012133">
    <property type="entry name" value="Alpha-hydoxy_acid_DH_FMN"/>
</dbReference>
<feature type="active site" description="Proton acceptor" evidence="6">
    <location>
        <position position="266"/>
    </location>
</feature>
<dbReference type="CDD" id="cd02809">
    <property type="entry name" value="alpha_hydroxyacid_oxid_FMN"/>
    <property type="match status" value="1"/>
</dbReference>
<comment type="cofactor">
    <cofactor evidence="1">
        <name>FMN</name>
        <dbReference type="ChEBI" id="CHEBI:58210"/>
    </cofactor>
</comment>
<reference evidence="9 10" key="1">
    <citation type="submission" date="2018-10" db="EMBL/GenBank/DDBJ databases">
        <authorList>
            <person name="Criscuolo A."/>
        </authorList>
    </citation>
    <scope>NUCLEOTIDE SEQUENCE [LARGE SCALE GENOMIC DNA]</scope>
    <source>
        <strain evidence="9">DnA1</strain>
    </source>
</reference>
<evidence type="ECO:0000313" key="10">
    <source>
        <dbReference type="Proteomes" id="UP000277294"/>
    </source>
</evidence>
<feature type="binding site" evidence="7">
    <location>
        <position position="264"/>
    </location>
    <ligand>
        <name>FMN</name>
        <dbReference type="ChEBI" id="CHEBI:58210"/>
    </ligand>
</feature>
<feature type="binding site" evidence="7">
    <location>
        <position position="242"/>
    </location>
    <ligand>
        <name>FMN</name>
        <dbReference type="ChEBI" id="CHEBI:58210"/>
    </ligand>
</feature>
<comment type="similarity">
    <text evidence="5">Belongs to the FMN-dependent alpha-hydroxy acid dehydrogenase family.</text>
</comment>
<dbReference type="GO" id="GO:0004460">
    <property type="term" value="F:L-lactate dehydrogenase (cytochrome) activity"/>
    <property type="evidence" value="ECO:0007669"/>
    <property type="project" value="UniProtKB-EC"/>
</dbReference>
<feature type="binding site" evidence="7">
    <location>
        <begin position="89"/>
        <end position="91"/>
    </location>
    <ligand>
        <name>FMN</name>
        <dbReference type="ChEBI" id="CHEBI:58210"/>
    </ligand>
</feature>
<sequence length="374" mass="38643">MSTLPPPLTQIPAQIACAGDYEPYARERMTPSAWAYLEGGAADETTLRANRAAYERVRILPRVLADLAGGGTELDLLGLRLPHPILLAPVAYQKLAHPEGELATALAASAMQAAMVVSTQASVALEDVARAASAPLWFQLYFQADRAATLQLVRRAEQAGYRALVVTADAPVNGVRNREQRASFALPPGVEAINLRGMPPMGGGVARAGASPVFGSGVLAHAPTWRDIEWLCGATSLPVVVKGILAPADAQRALEAGASAIAVSNHGGRTLDTVPATLEALPGIAAAVAGRVPVLLDGGIRRGTDVFKALALGASAVLLGRAYMHGLAAAGAVGVIHVLHMLRTELEIAMALAGCRTLADIDEQALWPGAAVAG</sequence>
<feature type="binding site" evidence="7">
    <location>
        <position position="118"/>
    </location>
    <ligand>
        <name>FMN</name>
        <dbReference type="ChEBI" id="CHEBI:58210"/>
    </ligand>
</feature>
<evidence type="ECO:0000256" key="7">
    <source>
        <dbReference type="PIRSR" id="PIRSR000138-2"/>
    </source>
</evidence>
<keyword evidence="3 7" id="KW-0288">FMN</keyword>
<feature type="binding site" evidence="7">
    <location>
        <position position="269"/>
    </location>
    <ligand>
        <name>glyoxylate</name>
        <dbReference type="ChEBI" id="CHEBI:36655"/>
    </ligand>
</feature>
<evidence type="ECO:0000259" key="8">
    <source>
        <dbReference type="PROSITE" id="PS51349"/>
    </source>
</evidence>
<dbReference type="PANTHER" id="PTHR10578:SF107">
    <property type="entry name" value="2-HYDROXYACID OXIDASE 1"/>
    <property type="match status" value="1"/>
</dbReference>
<dbReference type="AlphaFoldDB" id="A0A3P4B1P5"/>